<gene>
    <name evidence="2" type="ORF">UA08_07393</name>
</gene>
<evidence type="ECO:0000256" key="1">
    <source>
        <dbReference type="SAM" id="SignalP"/>
    </source>
</evidence>
<dbReference type="OrthoDB" id="4227547at2759"/>
<organism evidence="2 3">
    <name type="scientific">Talaromyces atroroseus</name>
    <dbReference type="NCBI Taxonomy" id="1441469"/>
    <lineage>
        <taxon>Eukaryota</taxon>
        <taxon>Fungi</taxon>
        <taxon>Dikarya</taxon>
        <taxon>Ascomycota</taxon>
        <taxon>Pezizomycotina</taxon>
        <taxon>Eurotiomycetes</taxon>
        <taxon>Eurotiomycetidae</taxon>
        <taxon>Eurotiales</taxon>
        <taxon>Trichocomaceae</taxon>
        <taxon>Talaromyces</taxon>
        <taxon>Talaromyces sect. Trachyspermi</taxon>
    </lineage>
</organism>
<dbReference type="PANTHER" id="PTHR35896:SF3">
    <property type="entry name" value="MAJOR FACILITATOR SUPERFAMILY TRANSPORTER"/>
    <property type="match status" value="1"/>
</dbReference>
<comment type="caution">
    <text evidence="2">The sequence shown here is derived from an EMBL/GenBank/DDBJ whole genome shotgun (WGS) entry which is preliminary data.</text>
</comment>
<proteinExistence type="predicted"/>
<keyword evidence="3" id="KW-1185">Reference proteome</keyword>
<dbReference type="EMBL" id="LFMY01000012">
    <property type="protein sequence ID" value="OKL57058.1"/>
    <property type="molecule type" value="Genomic_DNA"/>
</dbReference>
<evidence type="ECO:0000313" key="2">
    <source>
        <dbReference type="EMBL" id="OKL57058.1"/>
    </source>
</evidence>
<keyword evidence="1" id="KW-0732">Signal</keyword>
<dbReference type="GeneID" id="31007149"/>
<dbReference type="PANTHER" id="PTHR35896">
    <property type="entry name" value="IG-LIKE DOMAIN-CONTAINING PROTEIN"/>
    <property type="match status" value="1"/>
</dbReference>
<feature type="chain" id="PRO_5012397970" evidence="1">
    <location>
        <begin position="21"/>
        <end position="183"/>
    </location>
</feature>
<dbReference type="Proteomes" id="UP000214365">
    <property type="component" value="Unassembled WGS sequence"/>
</dbReference>
<feature type="signal peptide" evidence="1">
    <location>
        <begin position="1"/>
        <end position="20"/>
    </location>
</feature>
<reference evidence="2 3" key="1">
    <citation type="submission" date="2015-06" db="EMBL/GenBank/DDBJ databases">
        <title>Talaromyces atroroseus IBT 11181 draft genome.</title>
        <authorList>
            <person name="Rasmussen K.B."/>
            <person name="Rasmussen S."/>
            <person name="Petersen B."/>
            <person name="Sicheritz-Ponten T."/>
            <person name="Mortensen U.H."/>
            <person name="Thrane U."/>
        </authorList>
    </citation>
    <scope>NUCLEOTIDE SEQUENCE [LARGE SCALE GENOMIC DNA]</scope>
    <source>
        <strain evidence="2 3">IBT 11181</strain>
    </source>
</reference>
<accession>A0A225AIT1</accession>
<name>A0A225AIT1_TALAT</name>
<dbReference type="InterPro" id="IPR053008">
    <property type="entry name" value="Phomopsin_biosynth_assoc"/>
</dbReference>
<protein>
    <submittedName>
        <fullName evidence="2">Uncharacterized protein</fullName>
    </submittedName>
</protein>
<sequence length="183" mass="20759">MRPQLLLSYALVLNQLLASAFYVSPPVPQEDVITCGSTPSEAKQLGCAFDLFSFAYYPPPCYNKNLHNEFLAIHGSEIEWRTMDYTPIATADVLEGNHIDLRPISGQFHDLHCTYEWLRLIRALAEERPLDRKLARYVHSHHCSMNLLQRDKTGRNETATQTASMLFGRCGLTADQMHAYGAE</sequence>
<dbReference type="RefSeq" id="XP_020117179.1">
    <property type="nucleotide sequence ID" value="XM_020262678.1"/>
</dbReference>
<evidence type="ECO:0000313" key="3">
    <source>
        <dbReference type="Proteomes" id="UP000214365"/>
    </source>
</evidence>
<dbReference type="AlphaFoldDB" id="A0A225AIT1"/>